<evidence type="ECO:0000313" key="12">
    <source>
        <dbReference type="Proteomes" id="UP000639403"/>
    </source>
</evidence>
<reference evidence="11" key="1">
    <citation type="submission" date="2020-11" db="EMBL/GenBank/DDBJ databases">
        <authorList>
            <person name="Koelle M."/>
            <person name="Horta M.A.C."/>
            <person name="Nowrousian M."/>
            <person name="Ohm R.A."/>
            <person name="Benz P."/>
            <person name="Pilgard A."/>
        </authorList>
    </citation>
    <scope>NUCLEOTIDE SEQUENCE</scope>
    <source>
        <strain evidence="11">FPRL280</strain>
    </source>
</reference>
<feature type="domain" description="Protein kinase" evidence="10">
    <location>
        <begin position="389"/>
        <end position="693"/>
    </location>
</feature>
<protein>
    <recommendedName>
        <fullName evidence="10">Protein kinase domain-containing protein</fullName>
    </recommendedName>
</protein>
<evidence type="ECO:0000313" key="11">
    <source>
        <dbReference type="EMBL" id="KAF9813462.1"/>
    </source>
</evidence>
<reference evidence="11" key="2">
    <citation type="journal article" name="Front. Microbiol.">
        <title>Degradative Capacity of Two Strains of Rhodonia placenta: From Phenotype to Genotype.</title>
        <authorList>
            <person name="Kolle M."/>
            <person name="Horta M.A.C."/>
            <person name="Nowrousian M."/>
            <person name="Ohm R.A."/>
            <person name="Benz J.P."/>
            <person name="Pilgard A."/>
        </authorList>
    </citation>
    <scope>NUCLEOTIDE SEQUENCE</scope>
    <source>
        <strain evidence="11">FPRL280</strain>
    </source>
</reference>
<keyword evidence="5 9" id="KW-1133">Transmembrane helix</keyword>
<dbReference type="InterPro" id="IPR011009">
    <property type="entry name" value="Kinase-like_dom_sf"/>
</dbReference>
<comment type="subcellular location">
    <subcellularLocation>
        <location evidence="8">Endomembrane system</location>
        <topology evidence="8">Single-pass membrane protein</topology>
    </subcellularLocation>
</comment>
<dbReference type="InterPro" id="IPR051681">
    <property type="entry name" value="Ser/Thr_Kinases-Pseudokinases"/>
</dbReference>
<dbReference type="AlphaFoldDB" id="A0A8H7U249"/>
<dbReference type="GO" id="GO:0012505">
    <property type="term" value="C:endomembrane system"/>
    <property type="evidence" value="ECO:0007669"/>
    <property type="project" value="UniProtKB-SubCell"/>
</dbReference>
<feature type="transmembrane region" description="Helical" evidence="9">
    <location>
        <begin position="17"/>
        <end position="35"/>
    </location>
</feature>
<dbReference type="GO" id="GO:0005524">
    <property type="term" value="F:ATP binding"/>
    <property type="evidence" value="ECO:0007669"/>
    <property type="project" value="InterPro"/>
</dbReference>
<keyword evidence="6" id="KW-0811">Translocation</keyword>
<dbReference type="InterPro" id="IPR001245">
    <property type="entry name" value="Ser-Thr/Tyr_kinase_cat_dom"/>
</dbReference>
<evidence type="ECO:0000256" key="8">
    <source>
        <dbReference type="ARBA" id="ARBA00037847"/>
    </source>
</evidence>
<accession>A0A8H7U249</accession>
<dbReference type="Pfam" id="PF07714">
    <property type="entry name" value="PK_Tyr_Ser-Thr"/>
    <property type="match status" value="1"/>
</dbReference>
<dbReference type="Proteomes" id="UP000639403">
    <property type="component" value="Unassembled WGS sequence"/>
</dbReference>
<evidence type="ECO:0000256" key="7">
    <source>
        <dbReference type="ARBA" id="ARBA00023136"/>
    </source>
</evidence>
<keyword evidence="4" id="KW-0653">Protein transport</keyword>
<comment type="similarity">
    <text evidence="1">Belongs to the SEC61-beta family.</text>
</comment>
<evidence type="ECO:0000256" key="9">
    <source>
        <dbReference type="SAM" id="Phobius"/>
    </source>
</evidence>
<dbReference type="Gene3D" id="1.10.510.10">
    <property type="entry name" value="Transferase(Phosphotransferase) domain 1"/>
    <property type="match status" value="1"/>
</dbReference>
<dbReference type="InterPro" id="IPR016482">
    <property type="entry name" value="SecG/Sec61-beta/Sbh"/>
</dbReference>
<dbReference type="EMBL" id="JADOXO010000104">
    <property type="protein sequence ID" value="KAF9813462.1"/>
    <property type="molecule type" value="Genomic_DNA"/>
</dbReference>
<evidence type="ECO:0000256" key="5">
    <source>
        <dbReference type="ARBA" id="ARBA00022989"/>
    </source>
</evidence>
<dbReference type="PROSITE" id="PS50011">
    <property type="entry name" value="PROTEIN_KINASE_DOM"/>
    <property type="match status" value="1"/>
</dbReference>
<evidence type="ECO:0000259" key="10">
    <source>
        <dbReference type="PROSITE" id="PS50011"/>
    </source>
</evidence>
<proteinExistence type="inferred from homology"/>
<comment type="caution">
    <text evidence="11">The sequence shown here is derived from an EMBL/GenBank/DDBJ whole genome shotgun (WGS) entry which is preliminary data.</text>
</comment>
<keyword evidence="3 9" id="KW-0812">Transmembrane</keyword>
<keyword evidence="7 9" id="KW-0472">Membrane</keyword>
<organism evidence="11 12">
    <name type="scientific">Rhodonia placenta</name>
    <dbReference type="NCBI Taxonomy" id="104341"/>
    <lineage>
        <taxon>Eukaryota</taxon>
        <taxon>Fungi</taxon>
        <taxon>Dikarya</taxon>
        <taxon>Basidiomycota</taxon>
        <taxon>Agaricomycotina</taxon>
        <taxon>Agaricomycetes</taxon>
        <taxon>Polyporales</taxon>
        <taxon>Adustoporiaceae</taxon>
        <taxon>Rhodonia</taxon>
    </lineage>
</organism>
<name>A0A8H7U249_9APHY</name>
<dbReference type="PANTHER" id="PTHR44329">
    <property type="entry name" value="SERINE/THREONINE-PROTEIN KINASE TNNI3K-RELATED"/>
    <property type="match status" value="1"/>
</dbReference>
<evidence type="ECO:0000256" key="3">
    <source>
        <dbReference type="ARBA" id="ARBA00022692"/>
    </source>
</evidence>
<dbReference type="Pfam" id="PF03911">
    <property type="entry name" value="Sec61_beta"/>
    <property type="match status" value="1"/>
</dbReference>
<evidence type="ECO:0000256" key="1">
    <source>
        <dbReference type="ARBA" id="ARBA00006103"/>
    </source>
</evidence>
<sequence>MLKLYTDDSPGLRVDPFIVLVLSLSFIASIFFLHISAKIIRAFTKANTSEDLLMQLHAHWEIVQLHSIERKLLYEALKSASKKIMTLPDDEHVAAREESRCDAIVNGFVVNLCRHIEFVLEILPSDAAHADVPAHQLCIRTFSQIMKICALGMQVIEKSRSISRVSLTSAYPWLLSRHPALEALVDESMCLLDRYATRLLPPVSTSSAGEIWRKAMFAYIGNSGIDLAICRNAGEKLDLLVQKLSREAMKATEHEFPNALSHDCFAHPCTYPSSILYASAFGPGQGSDEERSDSSESENESVCDLHVTITFQTQNIFLQAHEAIASMEFPSNKKSRCRRLPSTDPTRFSKNHSDVQFRDVSETFLSVLHGMSHQIQRKSNPQVLQADRITFDVLLDDARFSIVDAVTTVLLDSDGVKWLDGLQHHTVSCIEILDQIIDLMPSANQYQNVVIKALVSLCSRTGILPRSSYISSDSVTRVGEWPVAYGGFADIWLGRVTERDVALKIIRLSTSDDTQKVRQALDITSGLDYLHSVPMVHGDPKSANVLVSDDGHALLADFGLAAVMRDLTTSQAITTTQYNQGRGTTRWMAPELLNPEAFGGVTRHTTKSDIYALGMVMLEIFTGRIPFHEITWDATVILKVMHGGRPPRSVGIPDHIWHLMSLCWRERGRRPTAKMVLDSLAASVRLREHHPTASDIQDVAYDTLLSDVLDCLQFLASPSAIRASEPLRVNTISDHLSQCLAESPTTALATQWHALGLLEAKKGMNNTLNDSSDEPHRRAQLQLLELALGKPTPATVPLLEAS</sequence>
<evidence type="ECO:0000256" key="2">
    <source>
        <dbReference type="ARBA" id="ARBA00022448"/>
    </source>
</evidence>
<dbReference type="PANTHER" id="PTHR44329:SF214">
    <property type="entry name" value="PROTEIN KINASE DOMAIN-CONTAINING PROTEIN"/>
    <property type="match status" value="1"/>
</dbReference>
<keyword evidence="2" id="KW-0813">Transport</keyword>
<evidence type="ECO:0000256" key="6">
    <source>
        <dbReference type="ARBA" id="ARBA00023010"/>
    </source>
</evidence>
<dbReference type="SUPFAM" id="SSF56112">
    <property type="entry name" value="Protein kinase-like (PK-like)"/>
    <property type="match status" value="1"/>
</dbReference>
<dbReference type="GO" id="GO:0015031">
    <property type="term" value="P:protein transport"/>
    <property type="evidence" value="ECO:0007669"/>
    <property type="project" value="UniProtKB-KW"/>
</dbReference>
<evidence type="ECO:0000256" key="4">
    <source>
        <dbReference type="ARBA" id="ARBA00022927"/>
    </source>
</evidence>
<dbReference type="GO" id="GO:0004674">
    <property type="term" value="F:protein serine/threonine kinase activity"/>
    <property type="evidence" value="ECO:0007669"/>
    <property type="project" value="TreeGrafter"/>
</dbReference>
<dbReference type="InterPro" id="IPR000719">
    <property type="entry name" value="Prot_kinase_dom"/>
</dbReference>
<gene>
    <name evidence="11" type="ORF">IEO21_05569</name>
</gene>